<proteinExistence type="predicted"/>
<feature type="compositionally biased region" description="Basic residues" evidence="1">
    <location>
        <begin position="179"/>
        <end position="188"/>
    </location>
</feature>
<dbReference type="PANTHER" id="PTHR33164:SF43">
    <property type="entry name" value="HTH-TYPE TRANSCRIPTIONAL REPRESSOR YETL"/>
    <property type="match status" value="1"/>
</dbReference>
<evidence type="ECO:0000313" key="3">
    <source>
        <dbReference type="EMBL" id="GAA2954807.1"/>
    </source>
</evidence>
<dbReference type="PRINTS" id="PR00598">
    <property type="entry name" value="HTHMARR"/>
</dbReference>
<dbReference type="InterPro" id="IPR000835">
    <property type="entry name" value="HTH_MarR-typ"/>
</dbReference>
<name>A0ABP6JYT8_9ACTN</name>
<dbReference type="InterPro" id="IPR039422">
    <property type="entry name" value="MarR/SlyA-like"/>
</dbReference>
<sequence>MTSRSTVGRADSPTVMPLLEDDFGFSIGVVFRAYARSVEAAVSKLTGGPRGYFILAAAVRGEAYSQRFLADRLGVDRTMMTYLLDDLEEAGLVERKPDPADRRSRRIVATSRGAELYKVLHAEVSEIDELLLSALPDEAQAAFREMMYAVARRVTANEQTETGESAAESAGTEKPAQTVRRRRSRPNV</sequence>
<evidence type="ECO:0000256" key="1">
    <source>
        <dbReference type="SAM" id="MobiDB-lite"/>
    </source>
</evidence>
<evidence type="ECO:0000313" key="4">
    <source>
        <dbReference type="Proteomes" id="UP001501423"/>
    </source>
</evidence>
<accession>A0ABP6JYT8</accession>
<dbReference type="InterPro" id="IPR036390">
    <property type="entry name" value="WH_DNA-bd_sf"/>
</dbReference>
<gene>
    <name evidence="3" type="ORF">GCM10010478_63620</name>
</gene>
<dbReference type="EMBL" id="BAAAVA010000137">
    <property type="protein sequence ID" value="GAA2954807.1"/>
    <property type="molecule type" value="Genomic_DNA"/>
</dbReference>
<evidence type="ECO:0000259" key="2">
    <source>
        <dbReference type="PROSITE" id="PS50995"/>
    </source>
</evidence>
<organism evidence="3 4">
    <name type="scientific">Streptomyces erythrogriseus</name>
    <dbReference type="NCBI Taxonomy" id="284027"/>
    <lineage>
        <taxon>Bacteria</taxon>
        <taxon>Bacillati</taxon>
        <taxon>Actinomycetota</taxon>
        <taxon>Actinomycetes</taxon>
        <taxon>Kitasatosporales</taxon>
        <taxon>Streptomycetaceae</taxon>
        <taxon>Streptomyces</taxon>
        <taxon>Streptomyces griseoincarnatus group</taxon>
    </lineage>
</organism>
<protein>
    <recommendedName>
        <fullName evidence="2">HTH marR-type domain-containing protein</fullName>
    </recommendedName>
</protein>
<dbReference type="SUPFAM" id="SSF46785">
    <property type="entry name" value="Winged helix' DNA-binding domain"/>
    <property type="match status" value="1"/>
</dbReference>
<comment type="caution">
    <text evidence="3">The sequence shown here is derived from an EMBL/GenBank/DDBJ whole genome shotgun (WGS) entry which is preliminary data.</text>
</comment>
<dbReference type="SMART" id="SM00347">
    <property type="entry name" value="HTH_MARR"/>
    <property type="match status" value="1"/>
</dbReference>
<dbReference type="InterPro" id="IPR036388">
    <property type="entry name" value="WH-like_DNA-bd_sf"/>
</dbReference>
<feature type="domain" description="HTH marR-type" evidence="2">
    <location>
        <begin position="20"/>
        <end position="152"/>
    </location>
</feature>
<dbReference type="Pfam" id="PF01047">
    <property type="entry name" value="MarR"/>
    <property type="match status" value="1"/>
</dbReference>
<dbReference type="Proteomes" id="UP001501423">
    <property type="component" value="Unassembled WGS sequence"/>
</dbReference>
<reference evidence="4" key="1">
    <citation type="journal article" date="2019" name="Int. J. Syst. Evol. Microbiol.">
        <title>The Global Catalogue of Microorganisms (GCM) 10K type strain sequencing project: providing services to taxonomists for standard genome sequencing and annotation.</title>
        <authorList>
            <consortium name="The Broad Institute Genomics Platform"/>
            <consortium name="The Broad Institute Genome Sequencing Center for Infectious Disease"/>
            <person name="Wu L."/>
            <person name="Ma J."/>
        </authorList>
    </citation>
    <scope>NUCLEOTIDE SEQUENCE [LARGE SCALE GENOMIC DNA]</scope>
    <source>
        <strain evidence="4">JCM 9650</strain>
    </source>
</reference>
<feature type="region of interest" description="Disordered" evidence="1">
    <location>
        <begin position="155"/>
        <end position="188"/>
    </location>
</feature>
<keyword evidence="4" id="KW-1185">Reference proteome</keyword>
<dbReference type="PANTHER" id="PTHR33164">
    <property type="entry name" value="TRANSCRIPTIONAL REGULATOR, MARR FAMILY"/>
    <property type="match status" value="1"/>
</dbReference>
<dbReference type="PROSITE" id="PS50995">
    <property type="entry name" value="HTH_MARR_2"/>
    <property type="match status" value="1"/>
</dbReference>
<dbReference type="Gene3D" id="1.10.10.10">
    <property type="entry name" value="Winged helix-like DNA-binding domain superfamily/Winged helix DNA-binding domain"/>
    <property type="match status" value="1"/>
</dbReference>